<dbReference type="PANTHER" id="PTHR11339">
    <property type="entry name" value="EXTRACELLULAR MATRIX GLYCOPROTEIN RELATED"/>
    <property type="match status" value="1"/>
</dbReference>
<dbReference type="InterPro" id="IPR002919">
    <property type="entry name" value="TIL_dom"/>
</dbReference>
<feature type="domain" description="VWFA" evidence="16">
    <location>
        <begin position="1698"/>
        <end position="1879"/>
    </location>
</feature>
<dbReference type="Pfam" id="PF08742">
    <property type="entry name" value="C8"/>
    <property type="match status" value="4"/>
</dbReference>
<feature type="domain" description="VWFC" evidence="15">
    <location>
        <begin position="2435"/>
        <end position="2501"/>
    </location>
</feature>
<dbReference type="GO" id="GO:0005615">
    <property type="term" value="C:extracellular space"/>
    <property type="evidence" value="ECO:0007669"/>
    <property type="project" value="TreeGrafter"/>
</dbReference>
<dbReference type="InterPro" id="IPR050780">
    <property type="entry name" value="Mucin_vWF_Thrombospondin_sf"/>
</dbReference>
<reference evidence="18" key="1">
    <citation type="submission" date="2025-08" db="UniProtKB">
        <authorList>
            <consortium name="Ensembl"/>
        </authorList>
    </citation>
    <scope>IDENTIFICATION</scope>
</reference>
<keyword evidence="8" id="KW-0130">Cell adhesion</keyword>
<feature type="domain" description="VWFD" evidence="17">
    <location>
        <begin position="380"/>
        <end position="554"/>
    </location>
</feature>
<evidence type="ECO:0000256" key="7">
    <source>
        <dbReference type="ARBA" id="ARBA00022737"/>
    </source>
</evidence>
<dbReference type="PROSITE" id="PS01208">
    <property type="entry name" value="VWFC_1"/>
    <property type="match status" value="2"/>
</dbReference>
<dbReference type="PROSITE" id="PS51233">
    <property type="entry name" value="VWFD"/>
    <property type="match status" value="4"/>
</dbReference>
<dbReference type="Pfam" id="PF01826">
    <property type="entry name" value="TIL"/>
    <property type="match status" value="2"/>
</dbReference>
<dbReference type="InterPro" id="IPR058753">
    <property type="entry name" value="TIL_OTOGL_Mucin"/>
</dbReference>
<evidence type="ECO:0000256" key="11">
    <source>
        <dbReference type="ARBA" id="ARBA00023180"/>
    </source>
</evidence>
<dbReference type="SMART" id="SM00041">
    <property type="entry name" value="CT"/>
    <property type="match status" value="1"/>
</dbReference>
<feature type="domain" description="VWFD" evidence="17">
    <location>
        <begin position="29"/>
        <end position="197"/>
    </location>
</feature>
<comment type="subunit">
    <text evidence="12">Multimeric. Interacts with F8.</text>
</comment>
<dbReference type="InterPro" id="IPR006207">
    <property type="entry name" value="Cys_knot_C"/>
</dbReference>
<keyword evidence="10 13" id="KW-1015">Disulfide bond</keyword>
<feature type="domain" description="VWFA" evidence="16">
    <location>
        <begin position="1491"/>
        <end position="1659"/>
    </location>
</feature>
<dbReference type="SUPFAM" id="SSF57567">
    <property type="entry name" value="Serine protease inhibitors"/>
    <property type="match status" value="4"/>
</dbReference>
<evidence type="ECO:0000259" key="16">
    <source>
        <dbReference type="PROSITE" id="PS50234"/>
    </source>
</evidence>
<evidence type="ECO:0000256" key="3">
    <source>
        <dbReference type="ARBA" id="ARBA00022525"/>
    </source>
</evidence>
<dbReference type="Pfam" id="PF00094">
    <property type="entry name" value="VWD"/>
    <property type="match status" value="4"/>
</dbReference>
<dbReference type="InterPro" id="IPR001007">
    <property type="entry name" value="VWF_dom"/>
</dbReference>
<feature type="domain" description="CTCK" evidence="14">
    <location>
        <begin position="2725"/>
        <end position="2813"/>
    </location>
</feature>
<dbReference type="PRINTS" id="PR00453">
    <property type="entry name" value="VWFADOMAIN"/>
</dbReference>
<proteinExistence type="predicted"/>
<dbReference type="InterPro" id="IPR036084">
    <property type="entry name" value="Ser_inhib-like_sf"/>
</dbReference>
<dbReference type="STRING" id="1676925.ENSPKIP00000026636"/>
<dbReference type="PROSITE" id="PS01185">
    <property type="entry name" value="CTCK_1"/>
    <property type="match status" value="1"/>
</dbReference>
<dbReference type="Ensembl" id="ENSPKIT00000007393.1">
    <property type="protein sequence ID" value="ENSPKIP00000026636.1"/>
    <property type="gene ID" value="ENSPKIG00000008971.1"/>
</dbReference>
<evidence type="ECO:0000256" key="8">
    <source>
        <dbReference type="ARBA" id="ARBA00022889"/>
    </source>
</evidence>
<dbReference type="FunFam" id="2.10.25.10:FF:000284">
    <property type="entry name" value="von Willebrand factor"/>
    <property type="match status" value="1"/>
</dbReference>
<feature type="disulfide bond" evidence="13">
    <location>
        <begin position="2740"/>
        <end position="2789"/>
    </location>
</feature>
<dbReference type="FunFam" id="2.10.25.10:FF:000055">
    <property type="entry name" value="alpha-tectorin isoform X1"/>
    <property type="match status" value="1"/>
</dbReference>
<keyword evidence="11" id="KW-0325">Glycoprotein</keyword>
<keyword evidence="3" id="KW-0964">Secreted</keyword>
<accession>A0A3B3S9E4</accession>
<dbReference type="SMART" id="SM00214">
    <property type="entry name" value="VWC"/>
    <property type="match status" value="5"/>
</dbReference>
<comment type="subcellular location">
    <subcellularLocation>
        <location evidence="1">Secreted</location>
        <location evidence="1">Extracellular space</location>
        <location evidence="1">Extracellular matrix</location>
    </subcellularLocation>
</comment>
<protein>
    <recommendedName>
        <fullName evidence="2">von Willebrand factor</fullName>
    </recommendedName>
</protein>
<dbReference type="PANTHER" id="PTHR11339:SF361">
    <property type="entry name" value="VON WILLEBRAND FACTOR"/>
    <property type="match status" value="1"/>
</dbReference>
<feature type="disulfide bond" evidence="13">
    <location>
        <begin position="2725"/>
        <end position="2775"/>
    </location>
</feature>
<evidence type="ECO:0000256" key="6">
    <source>
        <dbReference type="ARBA" id="ARBA00022696"/>
    </source>
</evidence>
<keyword evidence="7" id="KW-0677">Repeat</keyword>
<dbReference type="PROSITE" id="PS50234">
    <property type="entry name" value="VWFA"/>
    <property type="match status" value="3"/>
</dbReference>
<dbReference type="Pfam" id="PF25962">
    <property type="entry name" value="TIL_OTOGL_Mucin"/>
    <property type="match status" value="1"/>
</dbReference>
<name>A0A3B3S9E4_9TELE</name>
<dbReference type="Pfam" id="PF00092">
    <property type="entry name" value="VWA"/>
    <property type="match status" value="3"/>
</dbReference>
<evidence type="ECO:0000259" key="17">
    <source>
        <dbReference type="PROSITE" id="PS51233"/>
    </source>
</evidence>
<feature type="disulfide bond" evidence="13">
    <location>
        <begin position="2755"/>
        <end position="2807"/>
    </location>
</feature>
<dbReference type="SUPFAM" id="SSF57603">
    <property type="entry name" value="FnI-like domain"/>
    <property type="match status" value="1"/>
</dbReference>
<evidence type="ECO:0000256" key="12">
    <source>
        <dbReference type="ARBA" id="ARBA00025858"/>
    </source>
</evidence>
<feature type="disulfide bond" evidence="13">
    <location>
        <begin position="2751"/>
        <end position="2805"/>
    </location>
</feature>
<feature type="domain" description="VWFA" evidence="16">
    <location>
        <begin position="1253"/>
        <end position="1426"/>
    </location>
</feature>
<evidence type="ECO:0000256" key="2">
    <source>
        <dbReference type="ARBA" id="ARBA00016619"/>
    </source>
</evidence>
<evidence type="ECO:0000259" key="15">
    <source>
        <dbReference type="PROSITE" id="PS50184"/>
    </source>
</evidence>
<organism evidence="18 19">
    <name type="scientific">Paramormyrops kingsleyae</name>
    <dbReference type="NCBI Taxonomy" id="1676925"/>
    <lineage>
        <taxon>Eukaryota</taxon>
        <taxon>Metazoa</taxon>
        <taxon>Chordata</taxon>
        <taxon>Craniata</taxon>
        <taxon>Vertebrata</taxon>
        <taxon>Euteleostomi</taxon>
        <taxon>Actinopterygii</taxon>
        <taxon>Neopterygii</taxon>
        <taxon>Teleostei</taxon>
        <taxon>Osteoglossocephala</taxon>
        <taxon>Osteoglossomorpha</taxon>
        <taxon>Osteoglossiformes</taxon>
        <taxon>Mormyridae</taxon>
        <taxon>Paramormyrops</taxon>
    </lineage>
</organism>
<evidence type="ECO:0000256" key="9">
    <source>
        <dbReference type="ARBA" id="ARBA00023084"/>
    </source>
</evidence>
<feature type="domain" description="VWFD" evidence="17">
    <location>
        <begin position="1957"/>
        <end position="2134"/>
    </location>
</feature>
<evidence type="ECO:0000256" key="1">
    <source>
        <dbReference type="ARBA" id="ARBA00004498"/>
    </source>
</evidence>
<dbReference type="SMART" id="SM00327">
    <property type="entry name" value="VWA"/>
    <property type="match status" value="3"/>
</dbReference>
<dbReference type="Pfam" id="PF23244">
    <property type="entry name" value="VWF"/>
    <property type="match status" value="1"/>
</dbReference>
<dbReference type="SMART" id="SM00216">
    <property type="entry name" value="VWD"/>
    <property type="match status" value="4"/>
</dbReference>
<dbReference type="FunFam" id="2.10.25.10:FF:000674">
    <property type="entry name" value="Mucin-2"/>
    <property type="match status" value="1"/>
</dbReference>
<dbReference type="GeneTree" id="ENSGT00940000155810"/>
<dbReference type="InterPro" id="IPR001846">
    <property type="entry name" value="VWF_type-D"/>
</dbReference>
<dbReference type="InterPro" id="IPR036465">
    <property type="entry name" value="vWFA_dom_sf"/>
</dbReference>
<evidence type="ECO:0000256" key="4">
    <source>
        <dbReference type="ARBA" id="ARBA00022530"/>
    </source>
</evidence>
<keyword evidence="4" id="KW-0272">Extracellular matrix</keyword>
<reference evidence="18" key="2">
    <citation type="submission" date="2025-09" db="UniProtKB">
        <authorList>
            <consortium name="Ensembl"/>
        </authorList>
    </citation>
    <scope>IDENTIFICATION</scope>
</reference>
<keyword evidence="5" id="KW-0165">Cleavage on pair of basic residues</keyword>
<dbReference type="InterPro" id="IPR002035">
    <property type="entry name" value="VWF_A"/>
</dbReference>
<evidence type="ECO:0000256" key="13">
    <source>
        <dbReference type="PROSITE-ProRule" id="PRU00039"/>
    </source>
</evidence>
<dbReference type="GO" id="GO:0031589">
    <property type="term" value="P:cell-substrate adhesion"/>
    <property type="evidence" value="ECO:0007669"/>
    <property type="project" value="TreeGrafter"/>
</dbReference>
<feature type="domain" description="VWFD" evidence="17">
    <location>
        <begin position="857"/>
        <end position="1024"/>
    </location>
</feature>
<feature type="domain" description="VWFC" evidence="15">
    <location>
        <begin position="2581"/>
        <end position="2646"/>
    </location>
</feature>
<evidence type="ECO:0000313" key="18">
    <source>
        <dbReference type="Ensembl" id="ENSPKIP00000026636.1"/>
    </source>
</evidence>
<dbReference type="SMART" id="SM00215">
    <property type="entry name" value="VWC_out"/>
    <property type="match status" value="2"/>
</dbReference>
<evidence type="ECO:0000256" key="5">
    <source>
        <dbReference type="ARBA" id="ARBA00022685"/>
    </source>
</evidence>
<dbReference type="PROSITE" id="PS01225">
    <property type="entry name" value="CTCK_2"/>
    <property type="match status" value="1"/>
</dbReference>
<dbReference type="GO" id="GO:0007596">
    <property type="term" value="P:blood coagulation"/>
    <property type="evidence" value="ECO:0007669"/>
    <property type="project" value="TreeGrafter"/>
</dbReference>
<dbReference type="PROSITE" id="PS50184">
    <property type="entry name" value="VWFC_2"/>
    <property type="match status" value="2"/>
</dbReference>
<dbReference type="GO" id="GO:0031012">
    <property type="term" value="C:extracellular matrix"/>
    <property type="evidence" value="ECO:0007669"/>
    <property type="project" value="TreeGrafter"/>
</dbReference>
<evidence type="ECO:0000256" key="10">
    <source>
        <dbReference type="ARBA" id="ARBA00023157"/>
    </source>
</evidence>
<dbReference type="InterPro" id="IPR014853">
    <property type="entry name" value="VWF/SSPO/ZAN-like_Cys-rich_dom"/>
</dbReference>
<dbReference type="CDD" id="cd19941">
    <property type="entry name" value="TIL"/>
    <property type="match status" value="5"/>
</dbReference>
<sequence length="2815" mass="309361">MRLMSPRFSPPGWAVLLWTPGVEGGTSAGRCSLFGRYHIHTFDGVLYDFPGDCSYMLAGDCSNRGFTLLGDFRHGDKKGVSLYLGEFYELHMTADGRLSQGESRLSLPYASKTIFAGAELGYYKLWSEEFGFTVKIDSVGNVEVTLSKQLFNRTCGLCGNFNAIPEDDYMAQEGFLTESSYDFANSWAMHETGEACRRVSPPSKTCNTSSSTADLMSRCNLLRSSASFLRCGHLVDPEAFALLCEEDVCQCDGNPNCHCQTLLEYARTCASHGIFLHAWQADSQCAPRCPVGMQYSECAKPCAATCQSLNIHEVCKEECIDGCTCPVGKVLDGTRCVPVSQCSCMHKGRRYPPGSSIPQDCNTCVCRHGSWECTNEGCPGECLVTGQSHFKTFDNKFFTFSGTCQYLLAKDCQDNLFSAIIETVQCADDQDAVCTRSAALRFHGLANATVKLKHGGVVAVDGMDVQLPLLHGLLRVQRTVLSSVRLSYGDDFQMDWDGRGEILLKLGPVFAGKTCGLCGNYNGNQGDDFLTTSGLVETQVVGFGNSWKTSGDCNNVAKQDIDPCILNPKRVRSAEEACTVLLSIQFEPCHDEVNPAPFVRNCRFDVCSCTDGQECLCSAVASYAAACARKGVLVNWRSPKFCAMHCPQGQVYEQCGSPCNQTCRSISFPDSECRELCMEGCYCPRGLFLHEAGECVPRNRCPCHYDGEIFQPNDVLSSHQSICYCEDGAMRCSSSHMSTAMLSDLFFEDLPPARARRSVTCQPPLENLLCASAQDQGIECAKTCQTYDLECVNHGCVSGCTCPPGTVRHKNKCIPPDQCPCFHNNKPYKSGQTITMDCNTCVCNNRKWECTQKVCDASCKTVGESHYITFDGLKFTFPGLCQYVLVQDFCGDSHGTFRVLVENTACGVTGHKCSKSVIVLYKGGLIALEHGEVTMKKPVLKETEVEIVRSGLYYILLLGKDIMITWDQGSRLVVQIKGHYREKVCGLCGNFDGNQNNDLISSNNQLEVVAADFGNSWKVNPSCADAVPVVMYCCRTALAVMAQWGCNTLPAARQVDPEPYWEICIHDTCSCSSVGDCSCFCDAIAAYAHECAQRGLKVHWRSNDLCPLSCQDLNKAEPEFECEWRYNTCASACPITCQHPEPLDCPQGCLEGCHAFCPTGKIFDEVAMRCVSPTECQVCMHEGQRISHGKRVIFNHDRAELCQICHCENNNLTCEMCPAELPNTVAPTSPLTTPSPLSFSTAVPEGACDRAMDLAFLVDGSSALTEEDFRAVKHFILTVVERFRMGSAHTRATVLLFHSGVKSNEMQVQKWIFRKMVQEMKYSGGNIAFMDEAIKYLSVYIYDKDKRVHAGRVAILLTASPNPRPMRSIQRLLKKKDITTLAVAIGPKVNMMQINEITKANPDSRAYILSSTEELDDRIVEVTDYLCTLGLEPEVPKPKPTQAIVVPVNPVTSGPGWLVTPTERVLTPSTVATLPINQLSTTQLSTWAMKDITFVIEGSDNVGETDFNKTKEFLENIIMELSVREEHIRFTVVQYSLTVTVEFTRMDLQQRQQALEEIRKIRWRGGSATNTGTALSTVTQTTSVQMQPSTEQKLNMVFMVTSNPPTDQIQRPTELSNTVIYPIGVGPKIREVDLEPFSFPQKPIMVDSYNSLNSIVNQVVNITQYTRITQSPTLSPREPTLAPRPTLPTSVPCDKPMDIMFLLKQSFDGAPDQFEDFRTFVKTFISSANIGPKHTQVSVIQYGSRITEEVPWRAKQSQDNLLHLVDTMKKRKATPAALGAALRFAVQTAISSSTGGRPGVVKIVVMLVTDRSTDSVMEAANEAMTAGVSVFPIGVGSRYDRTQLDGLSGYGMQDNAMHLSSMEDLQVMAALGHTFIDKLCRAGPPGVCVDDNGNQRKPGDTWVLADQCHSLLCHPNGAVTIQSHRINCERLEKPVCKNNLHSVKVSEPCGCRWACPCVCIGSSSNHVVTFDGIALKLEGFCSYSLLRVDGPAGVEVLLHNGPCQTSPNQICMKTMEVKSGDLVVLLKDDMTVTVNGLPVAVPLRIQGVEVTQYGAVMHQLRLEALDYVVAFTPRSNEFTIQLSPTTLTNNTYGLCQCDQDEQNDLILRDGTLTADTMAFVREWTLPGADGTPCQPRRSELCTHPATSSCQVLRSDTFAACHASVPPVPFLELCQQNACHGDEVCDLVSAYARLCRMQGVCVDWRSSDFCPMPCPGTMVFQSCRTGCTEECRITGGDRTRNGSLCMDSPMEGCFCPPGLVLHEGVCASADVSLLKTWALIDTVCVCVCIYIYAQQTWGPVTRFLWFSTAPVCGPCEVLREKKESHCCPEYECVCDLVTCDLPQVPHCEDGLSVVLSNPGECRPIYDCACKREACPQQAPPVCPPHRLLTTKPTECCETYGCTCNCRNSTRTCPPGYITSSATNDCDCTEVTCLADKVCVVSGVVYQVGNHWEESCKTCRCTEHRDGVTGLHLAECTDKVCNQICPLGSSYSHREGECCGTCRKSSCLEGTRGIDASAQVGETWRSPWDRCVINECVKVNDEVFISRANVSCLEMDIPHCPLGTELRCSTGECCPSCHCVPQDVCVMNHTVIGVGEEVMVDLCTRCQCSSEPGALKKFHLSCRKMTCSSCPEGFTKETVPDSCCGRCVATSCTVKRLSGITMSLKANETYEDGCTLYSCRQNRNGGLVLETQITRCPAFDRSRCLEEGGKIGRIGDTCCETCTEPECRKTTGVLNYIKVDNCLSEDRLQLQYCEGKCQSKSMFSLERDVMERQCVCCSALATEALTISLHCPNGTVLQHRVLSATACDCVAQRCPDH</sequence>
<keyword evidence="6" id="KW-0356">Hemostasis</keyword>
<dbReference type="CDD" id="cd01450">
    <property type="entry name" value="vWFA_subfamily_ECM"/>
    <property type="match status" value="2"/>
</dbReference>
<dbReference type="SUPFAM" id="SSF53300">
    <property type="entry name" value="vWA-like"/>
    <property type="match status" value="3"/>
</dbReference>
<dbReference type="SMART" id="SM00832">
    <property type="entry name" value="C8"/>
    <property type="match status" value="4"/>
</dbReference>
<dbReference type="Gene3D" id="2.10.25.10">
    <property type="entry name" value="Laminin"/>
    <property type="match status" value="5"/>
</dbReference>
<evidence type="ECO:0000259" key="14">
    <source>
        <dbReference type="PROSITE" id="PS01225"/>
    </source>
</evidence>
<keyword evidence="19" id="KW-1185">Reference proteome</keyword>
<evidence type="ECO:0000313" key="19">
    <source>
        <dbReference type="Proteomes" id="UP000261540"/>
    </source>
</evidence>
<dbReference type="Gene3D" id="3.40.50.410">
    <property type="entry name" value="von Willebrand factor, type A domain"/>
    <property type="match status" value="3"/>
</dbReference>
<dbReference type="Proteomes" id="UP000261540">
    <property type="component" value="Unplaced"/>
</dbReference>
<keyword evidence="9" id="KW-0094">Blood coagulation</keyword>